<dbReference type="EMBL" id="CADIKI010000004">
    <property type="protein sequence ID" value="CAB3785022.1"/>
    <property type="molecule type" value="Genomic_DNA"/>
</dbReference>
<sequence>MPLNALLGRVAWLASWPTPIINDSEGSTHCYSGFKAHGSRAVSLKLPGAAN</sequence>
<evidence type="ECO:0000313" key="2">
    <source>
        <dbReference type="Proteomes" id="UP000494252"/>
    </source>
</evidence>
<name>A0A6J5FTF4_9BURK</name>
<dbReference type="Proteomes" id="UP000494252">
    <property type="component" value="Unassembled WGS sequence"/>
</dbReference>
<keyword evidence="2" id="KW-1185">Reference proteome</keyword>
<proteinExistence type="predicted"/>
<evidence type="ECO:0000313" key="1">
    <source>
        <dbReference type="EMBL" id="CAB3785022.1"/>
    </source>
</evidence>
<organism evidence="1 2">
    <name type="scientific">Paraburkholderia fynbosensis</name>
    <dbReference type="NCBI Taxonomy" id="1200993"/>
    <lineage>
        <taxon>Bacteria</taxon>
        <taxon>Pseudomonadati</taxon>
        <taxon>Pseudomonadota</taxon>
        <taxon>Betaproteobacteria</taxon>
        <taxon>Burkholderiales</taxon>
        <taxon>Burkholderiaceae</taxon>
        <taxon>Paraburkholderia</taxon>
    </lineage>
</organism>
<dbReference type="AlphaFoldDB" id="A0A6J5FTF4"/>
<gene>
    <name evidence="1" type="ORF">LMG27177_01738</name>
</gene>
<accession>A0A6J5FTF4</accession>
<protein>
    <submittedName>
        <fullName evidence="1">Uncharacterized protein</fullName>
    </submittedName>
</protein>
<reference evidence="1 2" key="1">
    <citation type="submission" date="2020-04" db="EMBL/GenBank/DDBJ databases">
        <authorList>
            <person name="De Canck E."/>
        </authorList>
    </citation>
    <scope>NUCLEOTIDE SEQUENCE [LARGE SCALE GENOMIC DNA]</scope>
    <source>
        <strain evidence="1 2">LMG 27177</strain>
    </source>
</reference>